<keyword evidence="3" id="KW-0804">Transcription</keyword>
<protein>
    <submittedName>
        <fullName evidence="5">GntR family transcriptional regulator</fullName>
    </submittedName>
</protein>
<dbReference type="InterPro" id="IPR011711">
    <property type="entry name" value="GntR_C"/>
</dbReference>
<accession>A0A0P6VKB3</accession>
<dbReference type="AlphaFoldDB" id="A0A0P6VKB3"/>
<organism evidence="5 6">
    <name type="scientific">Prosthecodimorpha hirschii</name>
    <dbReference type="NCBI Taxonomy" id="665126"/>
    <lineage>
        <taxon>Bacteria</taxon>
        <taxon>Pseudomonadati</taxon>
        <taxon>Pseudomonadota</taxon>
        <taxon>Alphaproteobacteria</taxon>
        <taxon>Hyphomicrobiales</taxon>
        <taxon>Ancalomicrobiaceae</taxon>
        <taxon>Prosthecodimorpha</taxon>
    </lineage>
</organism>
<dbReference type="Gene3D" id="1.10.10.10">
    <property type="entry name" value="Winged helix-like DNA-binding domain superfamily/Winged helix DNA-binding domain"/>
    <property type="match status" value="1"/>
</dbReference>
<dbReference type="InterPro" id="IPR036388">
    <property type="entry name" value="WH-like_DNA-bd_sf"/>
</dbReference>
<keyword evidence="1" id="KW-0805">Transcription regulation</keyword>
<dbReference type="RefSeq" id="WP_054359222.1">
    <property type="nucleotide sequence ID" value="NZ_LJYW01000001.1"/>
</dbReference>
<dbReference type="GO" id="GO:0003677">
    <property type="term" value="F:DNA binding"/>
    <property type="evidence" value="ECO:0007669"/>
    <property type="project" value="UniProtKB-KW"/>
</dbReference>
<name>A0A0P6VKB3_9HYPH</name>
<dbReference type="STRING" id="665126.ABB55_13210"/>
<comment type="caution">
    <text evidence="5">The sequence shown here is derived from an EMBL/GenBank/DDBJ whole genome shotgun (WGS) entry which is preliminary data.</text>
</comment>
<dbReference type="SUPFAM" id="SSF48008">
    <property type="entry name" value="GntR ligand-binding domain-like"/>
    <property type="match status" value="1"/>
</dbReference>
<evidence type="ECO:0000256" key="2">
    <source>
        <dbReference type="ARBA" id="ARBA00023125"/>
    </source>
</evidence>
<evidence type="ECO:0000256" key="3">
    <source>
        <dbReference type="ARBA" id="ARBA00023163"/>
    </source>
</evidence>
<dbReference type="PANTHER" id="PTHR43537:SF20">
    <property type="entry name" value="HTH-TYPE TRANSCRIPTIONAL REPRESSOR GLAR"/>
    <property type="match status" value="1"/>
</dbReference>
<dbReference type="Proteomes" id="UP000048984">
    <property type="component" value="Unassembled WGS sequence"/>
</dbReference>
<dbReference type="SUPFAM" id="SSF46785">
    <property type="entry name" value="Winged helix' DNA-binding domain"/>
    <property type="match status" value="1"/>
</dbReference>
<evidence type="ECO:0000313" key="5">
    <source>
        <dbReference type="EMBL" id="KPL53059.1"/>
    </source>
</evidence>
<dbReference type="Pfam" id="PF07729">
    <property type="entry name" value="FCD"/>
    <property type="match status" value="1"/>
</dbReference>
<dbReference type="Gene3D" id="1.20.120.530">
    <property type="entry name" value="GntR ligand-binding domain-like"/>
    <property type="match status" value="1"/>
</dbReference>
<dbReference type="GO" id="GO:0003700">
    <property type="term" value="F:DNA-binding transcription factor activity"/>
    <property type="evidence" value="ECO:0007669"/>
    <property type="project" value="InterPro"/>
</dbReference>
<reference evidence="5 6" key="2">
    <citation type="submission" date="2015-10" db="EMBL/GenBank/DDBJ databases">
        <title>Draft Genome Sequence of Prosthecomicrobium hirschii ATCC 27832.</title>
        <authorList>
            <person name="Daniel J."/>
            <person name="Givan S.A."/>
            <person name="Brun Y.V."/>
            <person name="Brown P.J."/>
        </authorList>
    </citation>
    <scope>NUCLEOTIDE SEQUENCE [LARGE SCALE GENOMIC DNA]</scope>
    <source>
        <strain evidence="5 6">16</strain>
    </source>
</reference>
<gene>
    <name evidence="5" type="ORF">ABB55_13210</name>
</gene>
<dbReference type="InterPro" id="IPR000524">
    <property type="entry name" value="Tscrpt_reg_HTH_GntR"/>
</dbReference>
<evidence type="ECO:0000259" key="4">
    <source>
        <dbReference type="PROSITE" id="PS50949"/>
    </source>
</evidence>
<dbReference type="InterPro" id="IPR008920">
    <property type="entry name" value="TF_FadR/GntR_C"/>
</dbReference>
<reference evidence="5 6" key="1">
    <citation type="submission" date="2015-09" db="EMBL/GenBank/DDBJ databases">
        <authorList>
            <person name="Jackson K.R."/>
            <person name="Lunt B.L."/>
            <person name="Fisher J.N.B."/>
            <person name="Gardner A.V."/>
            <person name="Bailey M.E."/>
            <person name="Deus L.M."/>
            <person name="Earl A.S."/>
            <person name="Gibby P.D."/>
            <person name="Hartmann K.A."/>
            <person name="Liu J.E."/>
            <person name="Manci A.M."/>
            <person name="Nielsen D.A."/>
            <person name="Solomon M.B."/>
            <person name="Breakwell D.P."/>
            <person name="Burnett S.H."/>
            <person name="Grose J.H."/>
        </authorList>
    </citation>
    <scope>NUCLEOTIDE SEQUENCE [LARGE SCALE GENOMIC DNA]</scope>
    <source>
        <strain evidence="5 6">16</strain>
    </source>
</reference>
<dbReference type="Pfam" id="PF00392">
    <property type="entry name" value="GntR"/>
    <property type="match status" value="1"/>
</dbReference>
<dbReference type="SMART" id="SM00895">
    <property type="entry name" value="FCD"/>
    <property type="match status" value="1"/>
</dbReference>
<dbReference type="PROSITE" id="PS50949">
    <property type="entry name" value="HTH_GNTR"/>
    <property type="match status" value="1"/>
</dbReference>
<dbReference type="SMART" id="SM00345">
    <property type="entry name" value="HTH_GNTR"/>
    <property type="match status" value="1"/>
</dbReference>
<dbReference type="EMBL" id="LJYW01000001">
    <property type="protein sequence ID" value="KPL53059.1"/>
    <property type="molecule type" value="Genomic_DNA"/>
</dbReference>
<proteinExistence type="predicted"/>
<sequence length="226" mass="25911">MNEPIVRLTTSSTVYDRIRDDILAGSLAPGLKLRIEFVCERYGTGASPVREALNRLSSEGLVERRDQRGFYVSQVSLAQLAELVKTRCWLEGIAVRESILHRTVAWEEGVVLAFHRLSRTPRSLDPASYSFNPDWEERHREFHHALIANCGSSWLLGFCRDMRDQADRYRRLAAARVYPARQGPDEHREIMDAAIDGEVERTVELLQRHYQKTLTIIETDFAVAVD</sequence>
<keyword evidence="6" id="KW-1185">Reference proteome</keyword>
<feature type="domain" description="HTH gntR-type" evidence="4">
    <location>
        <begin position="8"/>
        <end position="75"/>
    </location>
</feature>
<dbReference type="CDD" id="cd07377">
    <property type="entry name" value="WHTH_GntR"/>
    <property type="match status" value="1"/>
</dbReference>
<dbReference type="PANTHER" id="PTHR43537">
    <property type="entry name" value="TRANSCRIPTIONAL REGULATOR, GNTR FAMILY"/>
    <property type="match status" value="1"/>
</dbReference>
<evidence type="ECO:0000313" key="6">
    <source>
        <dbReference type="Proteomes" id="UP000048984"/>
    </source>
</evidence>
<dbReference type="InterPro" id="IPR036390">
    <property type="entry name" value="WH_DNA-bd_sf"/>
</dbReference>
<evidence type="ECO:0000256" key="1">
    <source>
        <dbReference type="ARBA" id="ARBA00023015"/>
    </source>
</evidence>
<keyword evidence="2" id="KW-0238">DNA-binding</keyword>